<evidence type="ECO:0000256" key="2">
    <source>
        <dbReference type="ARBA" id="ARBA00022980"/>
    </source>
</evidence>
<feature type="domain" description="S1 motif" evidence="4">
    <location>
        <begin position="339"/>
        <end position="411"/>
    </location>
</feature>
<evidence type="ECO:0000256" key="1">
    <source>
        <dbReference type="ARBA" id="ARBA00006767"/>
    </source>
</evidence>
<feature type="domain" description="S1 motif" evidence="4">
    <location>
        <begin position="429"/>
        <end position="498"/>
    </location>
</feature>
<dbReference type="RefSeq" id="WP_344441586.1">
    <property type="nucleotide sequence ID" value="NZ_BAAALF010000035.1"/>
</dbReference>
<name>A0ABN1W620_9ACTN</name>
<accession>A0ABN1W620</accession>
<keyword evidence="6" id="KW-1185">Reference proteome</keyword>
<dbReference type="InterPro" id="IPR003029">
    <property type="entry name" value="S1_domain"/>
</dbReference>
<sequence>MRPTVHRITPYDPARRGGRSRLLDDFDDFDDFDAAEEACRQAVAAFARDDAVQWLTIDNPMLHGFAHFHPHPGPDDHGLAGLFPPGRQGYHDGARVPLGVALGLVATMLRLRGAWCRLHAEGGFFVHVGHELDVYVGSARPCEDALARTRALGLIVERIEASPYDPAADEVDVARPADRSFWTELADLVAARGGVLLEELPLRNASRWHRLTTVADVETVRTGMGPRARLAVWPDLTPDTGGSRAALSRPGRLELLVVQQPGGEFFSRIAEPWMIEPDAGGRTWYRGDLVTLVPLLPADRDPLLAAVLPDDDGVVRARWRNDSTRADDRRAYLHTLRRGEIVSGVVSATPTFGVFVDFDDDLGRAAGFINIPELSWTHIDAVSDVVTVGQEVRVEVLAVDLEREQVALSLRSARGEDPWRLWADTVLVGQVVPATVTALVPFGAFVRVAEGIEGLVHLTELAPHEVAAAEEVVQVGDEVHVLLLGVDLERRRISVSIRQADELFGPNPADAEFHPARYGLSDEHDDTGAYVHPAGYDPQREAWERRYAEAESRFEAHRRHVIRARAR</sequence>
<evidence type="ECO:0000259" key="4">
    <source>
        <dbReference type="PROSITE" id="PS50126"/>
    </source>
</evidence>
<dbReference type="EMBL" id="BAAALF010000035">
    <property type="protein sequence ID" value="GAA1234510.1"/>
    <property type="molecule type" value="Genomic_DNA"/>
</dbReference>
<dbReference type="SUPFAM" id="SSF50249">
    <property type="entry name" value="Nucleic acid-binding proteins"/>
    <property type="match status" value="2"/>
</dbReference>
<dbReference type="PROSITE" id="PS50126">
    <property type="entry name" value="S1"/>
    <property type="match status" value="2"/>
</dbReference>
<dbReference type="Gene3D" id="2.40.50.140">
    <property type="entry name" value="Nucleic acid-binding proteins"/>
    <property type="match status" value="2"/>
</dbReference>
<keyword evidence="3" id="KW-0687">Ribonucleoprotein</keyword>
<evidence type="ECO:0000256" key="3">
    <source>
        <dbReference type="ARBA" id="ARBA00023274"/>
    </source>
</evidence>
<dbReference type="InterPro" id="IPR050437">
    <property type="entry name" value="Ribos_protein_bS1-like"/>
</dbReference>
<dbReference type="PANTHER" id="PTHR10724">
    <property type="entry name" value="30S RIBOSOMAL PROTEIN S1"/>
    <property type="match status" value="1"/>
</dbReference>
<organism evidence="5 6">
    <name type="scientific">Kitasatospora nipponensis</name>
    <dbReference type="NCBI Taxonomy" id="258049"/>
    <lineage>
        <taxon>Bacteria</taxon>
        <taxon>Bacillati</taxon>
        <taxon>Actinomycetota</taxon>
        <taxon>Actinomycetes</taxon>
        <taxon>Kitasatosporales</taxon>
        <taxon>Streptomycetaceae</taxon>
        <taxon>Kitasatospora</taxon>
    </lineage>
</organism>
<comment type="caution">
    <text evidence="5">The sequence shown here is derived from an EMBL/GenBank/DDBJ whole genome shotgun (WGS) entry which is preliminary data.</text>
</comment>
<dbReference type="Proteomes" id="UP001500037">
    <property type="component" value="Unassembled WGS sequence"/>
</dbReference>
<protein>
    <recommendedName>
        <fullName evidence="4">S1 motif domain-containing protein</fullName>
    </recommendedName>
</protein>
<keyword evidence="2" id="KW-0689">Ribosomal protein</keyword>
<evidence type="ECO:0000313" key="5">
    <source>
        <dbReference type="EMBL" id="GAA1234510.1"/>
    </source>
</evidence>
<evidence type="ECO:0000313" key="6">
    <source>
        <dbReference type="Proteomes" id="UP001500037"/>
    </source>
</evidence>
<gene>
    <name evidence="5" type="ORF">GCM10009665_25890</name>
</gene>
<reference evidence="5 6" key="1">
    <citation type="journal article" date="2019" name="Int. J. Syst. Evol. Microbiol.">
        <title>The Global Catalogue of Microorganisms (GCM) 10K type strain sequencing project: providing services to taxonomists for standard genome sequencing and annotation.</title>
        <authorList>
            <consortium name="The Broad Institute Genomics Platform"/>
            <consortium name="The Broad Institute Genome Sequencing Center for Infectious Disease"/>
            <person name="Wu L."/>
            <person name="Ma J."/>
        </authorList>
    </citation>
    <scope>NUCLEOTIDE SEQUENCE [LARGE SCALE GENOMIC DNA]</scope>
    <source>
        <strain evidence="5 6">JCM 13004</strain>
    </source>
</reference>
<dbReference type="Pfam" id="PF00575">
    <property type="entry name" value="S1"/>
    <property type="match status" value="2"/>
</dbReference>
<dbReference type="PANTHER" id="PTHR10724:SF7">
    <property type="entry name" value="SMALL RIBOSOMAL SUBUNIT PROTEIN BS1C"/>
    <property type="match status" value="1"/>
</dbReference>
<comment type="similarity">
    <text evidence="1">Belongs to the bacterial ribosomal protein bS1 family.</text>
</comment>
<dbReference type="SMART" id="SM00316">
    <property type="entry name" value="S1"/>
    <property type="match status" value="2"/>
</dbReference>
<proteinExistence type="inferred from homology"/>
<dbReference type="InterPro" id="IPR012340">
    <property type="entry name" value="NA-bd_OB-fold"/>
</dbReference>